<accession>A0A1G1XQL0</accession>
<name>A0A1G1XQL0_9BACT</name>
<dbReference type="AlphaFoldDB" id="A0A1G1XQL0"/>
<feature type="transmembrane region" description="Helical" evidence="1">
    <location>
        <begin position="12"/>
        <end position="33"/>
    </location>
</feature>
<evidence type="ECO:0000313" key="3">
    <source>
        <dbReference type="Proteomes" id="UP000176498"/>
    </source>
</evidence>
<sequence length="75" mass="8458">MIFKNKEQKINWLQIGIVFILGILIAANSFLLWNNFGLQKEIAKLKADDLALARAINKILSSLPQLNTPILPTQK</sequence>
<organism evidence="2 3">
    <name type="scientific">Candidatus Buchananbacteria bacterium RBG_13_36_9</name>
    <dbReference type="NCBI Taxonomy" id="1797530"/>
    <lineage>
        <taxon>Bacteria</taxon>
        <taxon>Candidatus Buchananiibacteriota</taxon>
    </lineage>
</organism>
<dbReference type="Proteomes" id="UP000176498">
    <property type="component" value="Unassembled WGS sequence"/>
</dbReference>
<evidence type="ECO:0000256" key="1">
    <source>
        <dbReference type="SAM" id="Phobius"/>
    </source>
</evidence>
<comment type="caution">
    <text evidence="2">The sequence shown here is derived from an EMBL/GenBank/DDBJ whole genome shotgun (WGS) entry which is preliminary data.</text>
</comment>
<keyword evidence="1" id="KW-1133">Transmembrane helix</keyword>
<protein>
    <submittedName>
        <fullName evidence="2">Uncharacterized protein</fullName>
    </submittedName>
</protein>
<reference evidence="2 3" key="1">
    <citation type="journal article" date="2016" name="Nat. Commun.">
        <title>Thousands of microbial genomes shed light on interconnected biogeochemical processes in an aquifer system.</title>
        <authorList>
            <person name="Anantharaman K."/>
            <person name="Brown C.T."/>
            <person name="Hug L.A."/>
            <person name="Sharon I."/>
            <person name="Castelle C.J."/>
            <person name="Probst A.J."/>
            <person name="Thomas B.C."/>
            <person name="Singh A."/>
            <person name="Wilkins M.J."/>
            <person name="Karaoz U."/>
            <person name="Brodie E.L."/>
            <person name="Williams K.H."/>
            <person name="Hubbard S.S."/>
            <person name="Banfield J.F."/>
        </authorList>
    </citation>
    <scope>NUCLEOTIDE SEQUENCE [LARGE SCALE GENOMIC DNA]</scope>
</reference>
<dbReference type="EMBL" id="MHHZ01000004">
    <property type="protein sequence ID" value="OGY42383.1"/>
    <property type="molecule type" value="Genomic_DNA"/>
</dbReference>
<proteinExistence type="predicted"/>
<keyword evidence="1" id="KW-0812">Transmembrane</keyword>
<evidence type="ECO:0000313" key="2">
    <source>
        <dbReference type="EMBL" id="OGY42383.1"/>
    </source>
</evidence>
<gene>
    <name evidence="2" type="ORF">A2Y82_04495</name>
</gene>
<keyword evidence="1" id="KW-0472">Membrane</keyword>